<dbReference type="SUPFAM" id="SSF53850">
    <property type="entry name" value="Periplasmic binding protein-like II"/>
    <property type="match status" value="1"/>
</dbReference>
<evidence type="ECO:0000256" key="2">
    <source>
        <dbReference type="ARBA" id="ARBA00008685"/>
    </source>
</evidence>
<evidence type="ECO:0000256" key="1">
    <source>
        <dbReference type="ARBA" id="ARBA00004651"/>
    </source>
</evidence>
<evidence type="ECO:0000256" key="4">
    <source>
        <dbReference type="ARBA" id="ARBA00022692"/>
    </source>
</evidence>
<dbReference type="EMBL" id="CAVLEF010000001">
    <property type="protein sequence ID" value="CAK1540461.1"/>
    <property type="molecule type" value="Genomic_DNA"/>
</dbReference>
<dbReference type="InterPro" id="IPR001320">
    <property type="entry name" value="Iontro_rcpt_C"/>
</dbReference>
<accession>A0AAV1IVV9</accession>
<reference evidence="11 12" key="1">
    <citation type="submission" date="2023-11" db="EMBL/GenBank/DDBJ databases">
        <authorList>
            <person name="Okamura Y."/>
        </authorList>
    </citation>
    <scope>NUCLEOTIDE SEQUENCE [LARGE SCALE GENOMIC DNA]</scope>
</reference>
<evidence type="ECO:0000256" key="7">
    <source>
        <dbReference type="ARBA" id="ARBA00023170"/>
    </source>
</evidence>
<dbReference type="Gene3D" id="1.10.287.70">
    <property type="match status" value="1"/>
</dbReference>
<keyword evidence="3" id="KW-1003">Cell membrane</keyword>
<protein>
    <recommendedName>
        <fullName evidence="10">Ionotropic glutamate receptor C-terminal domain-containing protein</fullName>
    </recommendedName>
</protein>
<comment type="caution">
    <text evidence="11">The sequence shown here is derived from an EMBL/GenBank/DDBJ whole genome shotgun (WGS) entry which is preliminary data.</text>
</comment>
<keyword evidence="7" id="KW-0675">Receptor</keyword>
<dbReference type="GO" id="GO:0005886">
    <property type="term" value="C:plasma membrane"/>
    <property type="evidence" value="ECO:0007669"/>
    <property type="project" value="UniProtKB-SubCell"/>
</dbReference>
<dbReference type="InterPro" id="IPR052192">
    <property type="entry name" value="Insect_Ionotropic_Sensory_Rcpt"/>
</dbReference>
<dbReference type="Proteomes" id="UP001497472">
    <property type="component" value="Unassembled WGS sequence"/>
</dbReference>
<feature type="transmembrane region" description="Helical" evidence="9">
    <location>
        <begin position="405"/>
        <end position="424"/>
    </location>
</feature>
<evidence type="ECO:0000256" key="6">
    <source>
        <dbReference type="ARBA" id="ARBA00023136"/>
    </source>
</evidence>
<keyword evidence="5 9" id="KW-1133">Transmembrane helix</keyword>
<dbReference type="AlphaFoldDB" id="A0AAV1IVV9"/>
<evidence type="ECO:0000256" key="5">
    <source>
        <dbReference type="ARBA" id="ARBA00022989"/>
    </source>
</evidence>
<comment type="subcellular location">
    <subcellularLocation>
        <location evidence="1">Cell membrane</location>
        <topology evidence="1">Multi-pass membrane protein</topology>
    </subcellularLocation>
</comment>
<dbReference type="GO" id="GO:0050906">
    <property type="term" value="P:detection of stimulus involved in sensory perception"/>
    <property type="evidence" value="ECO:0007669"/>
    <property type="project" value="UniProtKB-ARBA"/>
</dbReference>
<evidence type="ECO:0000259" key="10">
    <source>
        <dbReference type="Pfam" id="PF00060"/>
    </source>
</evidence>
<sequence length="638" mass="71558">MSSLIHGKCNTESFLYIIDHVVSRSWNQALIFTPGDAQSQGCTWMLLHLIKCLGINGVAIALNVQSRPHYHNNIGVIILTPEIQNKTVLLEQIKKLNSWDLNTASSDWLIIAKSLNDLTFINRVLNATELRYDQNMVVAFPSKMHRGHLEICKGNFEYQITRNNQQNYYENGKLDNCSELKIRSRKCVENEVGGRWRYEDSMSFVQMPYPVEARNLLGEELIIGRCNYTSDEQPAPGEDGSSAPELLDDLLYFLTVRLNATSTIRYYNKLGFRTYEGAWSGLLGALLDYTVDIALEPVTEQVSCQQEMDFIFPIAETMYNIYIRNQETSSVRDIFLAPFSTRLLVCVAFVIIMAALVIVIITNISRSLLRTKSRAMTCTEALIWSTGILCQQGGTWTPKNPAASILLIVCLFFGLITYNAYAAFITSVLSVRAANVGTVADVLQSPNMKIGYIRNGADQIYLMSTKDVQLNAFYIRGYSEAENLVSSPEEGLERAASQDYAFFAGQRAARLTLMSLSQARGRCLLRELPVHSTRSQLSFPLPRGSPYSRPILLSLLQLRSGGTLSRLTSSLVPALPQCASPSGFASARAADVQTAFVVIITGLTASLFVGLGEYCWKNRKDNWHRIQNYCSQFFEFFR</sequence>
<dbReference type="PANTHER" id="PTHR42643">
    <property type="entry name" value="IONOTROPIC RECEPTOR 20A-RELATED"/>
    <property type="match status" value="1"/>
</dbReference>
<evidence type="ECO:0000256" key="3">
    <source>
        <dbReference type="ARBA" id="ARBA00022475"/>
    </source>
</evidence>
<feature type="domain" description="Ionotropic glutamate receptor C-terminal" evidence="10">
    <location>
        <begin position="345"/>
        <end position="582"/>
    </location>
</feature>
<keyword evidence="12" id="KW-1185">Reference proteome</keyword>
<gene>
    <name evidence="11" type="ORF">LNINA_LOCUS514</name>
</gene>
<dbReference type="SUPFAM" id="SSF81324">
    <property type="entry name" value="Voltage-gated potassium channels"/>
    <property type="match status" value="1"/>
</dbReference>
<dbReference type="Gene3D" id="3.40.190.10">
    <property type="entry name" value="Periplasmic binding protein-like II"/>
    <property type="match status" value="2"/>
</dbReference>
<organism evidence="11 12">
    <name type="scientific">Leptosia nina</name>
    <dbReference type="NCBI Taxonomy" id="320188"/>
    <lineage>
        <taxon>Eukaryota</taxon>
        <taxon>Metazoa</taxon>
        <taxon>Ecdysozoa</taxon>
        <taxon>Arthropoda</taxon>
        <taxon>Hexapoda</taxon>
        <taxon>Insecta</taxon>
        <taxon>Pterygota</taxon>
        <taxon>Neoptera</taxon>
        <taxon>Endopterygota</taxon>
        <taxon>Lepidoptera</taxon>
        <taxon>Glossata</taxon>
        <taxon>Ditrysia</taxon>
        <taxon>Papilionoidea</taxon>
        <taxon>Pieridae</taxon>
        <taxon>Pierinae</taxon>
        <taxon>Leptosia</taxon>
    </lineage>
</organism>
<name>A0AAV1IVV9_9NEOP</name>
<keyword evidence="6 9" id="KW-0472">Membrane</keyword>
<dbReference type="Pfam" id="PF00060">
    <property type="entry name" value="Lig_chan"/>
    <property type="match status" value="1"/>
</dbReference>
<proteinExistence type="inferred from homology"/>
<comment type="similarity">
    <text evidence="2">Belongs to the glutamate-gated ion channel (TC 1.A.10.1) family.</text>
</comment>
<evidence type="ECO:0000256" key="9">
    <source>
        <dbReference type="SAM" id="Phobius"/>
    </source>
</evidence>
<keyword evidence="8" id="KW-0325">Glycoprotein</keyword>
<dbReference type="GO" id="GO:0015276">
    <property type="term" value="F:ligand-gated monoatomic ion channel activity"/>
    <property type="evidence" value="ECO:0007669"/>
    <property type="project" value="InterPro"/>
</dbReference>
<dbReference type="PANTHER" id="PTHR42643:SF33">
    <property type="entry name" value="GLUTAMATE RECEPTOR 2-LIKE PROTEIN"/>
    <property type="match status" value="1"/>
</dbReference>
<feature type="transmembrane region" description="Helical" evidence="9">
    <location>
        <begin position="342"/>
        <end position="364"/>
    </location>
</feature>
<evidence type="ECO:0000313" key="12">
    <source>
        <dbReference type="Proteomes" id="UP001497472"/>
    </source>
</evidence>
<feature type="transmembrane region" description="Helical" evidence="9">
    <location>
        <begin position="595"/>
        <end position="616"/>
    </location>
</feature>
<evidence type="ECO:0000256" key="8">
    <source>
        <dbReference type="ARBA" id="ARBA00023180"/>
    </source>
</evidence>
<keyword evidence="4 9" id="KW-0812">Transmembrane</keyword>
<evidence type="ECO:0000313" key="11">
    <source>
        <dbReference type="EMBL" id="CAK1540461.1"/>
    </source>
</evidence>